<evidence type="ECO:0000313" key="2">
    <source>
        <dbReference type="Proteomes" id="UP000031982"/>
    </source>
</evidence>
<reference evidence="1 2" key="1">
    <citation type="submission" date="2015-01" db="EMBL/GenBank/DDBJ databases">
        <title>Genome Assembly of Bacillus badius MTCC 1458.</title>
        <authorList>
            <person name="Verma A."/>
            <person name="Khatri I."/>
            <person name="Mual P."/>
            <person name="Subramanian S."/>
            <person name="Krishnamurthi S."/>
        </authorList>
    </citation>
    <scope>NUCLEOTIDE SEQUENCE [LARGE SCALE GENOMIC DNA]</scope>
    <source>
        <strain evidence="1 2">MTCC 1458</strain>
    </source>
</reference>
<sequence>MYGFPNPKKENIFDPLLARYWNMSLFISKWPPKYTDLIIKVVIMDKQALVGFTRERNSGPFAKHFSFSGAG</sequence>
<gene>
    <name evidence="1" type="ORF">SD77_3024</name>
</gene>
<proteinExistence type="predicted"/>
<dbReference type="Proteomes" id="UP000031982">
    <property type="component" value="Unassembled WGS sequence"/>
</dbReference>
<name>A0ABR5AP84_BACBA</name>
<evidence type="ECO:0000313" key="1">
    <source>
        <dbReference type="EMBL" id="KIL72963.1"/>
    </source>
</evidence>
<organism evidence="1 2">
    <name type="scientific">Bacillus badius</name>
    <dbReference type="NCBI Taxonomy" id="1455"/>
    <lineage>
        <taxon>Bacteria</taxon>
        <taxon>Bacillati</taxon>
        <taxon>Bacillota</taxon>
        <taxon>Bacilli</taxon>
        <taxon>Bacillales</taxon>
        <taxon>Bacillaceae</taxon>
        <taxon>Pseudobacillus</taxon>
    </lineage>
</organism>
<protein>
    <submittedName>
        <fullName evidence="1">Uncharacterized protein</fullName>
    </submittedName>
</protein>
<keyword evidence="2" id="KW-1185">Reference proteome</keyword>
<comment type="caution">
    <text evidence="1">The sequence shown here is derived from an EMBL/GenBank/DDBJ whole genome shotgun (WGS) entry which is preliminary data.</text>
</comment>
<accession>A0ABR5AP84</accession>
<dbReference type="EMBL" id="JXLP01000029">
    <property type="protein sequence ID" value="KIL72963.1"/>
    <property type="molecule type" value="Genomic_DNA"/>
</dbReference>